<dbReference type="GO" id="GO:0016020">
    <property type="term" value="C:membrane"/>
    <property type="evidence" value="ECO:0007669"/>
    <property type="project" value="UniProtKB-SubCell"/>
</dbReference>
<feature type="transmembrane region" description="Helical" evidence="7">
    <location>
        <begin position="395"/>
        <end position="411"/>
    </location>
</feature>
<evidence type="ECO:0000313" key="10">
    <source>
        <dbReference type="Proteomes" id="UP001341281"/>
    </source>
</evidence>
<feature type="transmembrane region" description="Helical" evidence="7">
    <location>
        <begin position="236"/>
        <end position="259"/>
    </location>
</feature>
<feature type="transmembrane region" description="Helical" evidence="7">
    <location>
        <begin position="140"/>
        <end position="159"/>
    </location>
</feature>
<protein>
    <recommendedName>
        <fullName evidence="8">Amino acid transporter transmembrane domain-containing protein</fullName>
    </recommendedName>
</protein>
<evidence type="ECO:0000259" key="8">
    <source>
        <dbReference type="Pfam" id="PF01490"/>
    </source>
</evidence>
<reference evidence="9 10" key="1">
    <citation type="submission" date="2024-02" db="EMBL/GenBank/DDBJ databases">
        <title>High-quality chromosome-scale genome assembly of Pensacola bahiagrass (Paspalum notatum Flugge var. saurae).</title>
        <authorList>
            <person name="Vega J.M."/>
            <person name="Podio M."/>
            <person name="Orjuela J."/>
            <person name="Siena L.A."/>
            <person name="Pessino S.C."/>
            <person name="Combes M.C."/>
            <person name="Mariac C."/>
            <person name="Albertini E."/>
            <person name="Pupilli F."/>
            <person name="Ortiz J.P.A."/>
            <person name="Leblanc O."/>
        </authorList>
    </citation>
    <scope>NUCLEOTIDE SEQUENCE [LARGE SCALE GENOMIC DNA]</scope>
    <source>
        <strain evidence="9">R1</strain>
        <tissue evidence="9">Leaf</tissue>
    </source>
</reference>
<keyword evidence="6 7" id="KW-0472">Membrane</keyword>
<feature type="transmembrane region" description="Helical" evidence="7">
    <location>
        <begin position="85"/>
        <end position="103"/>
    </location>
</feature>
<feature type="transmembrane region" description="Helical" evidence="7">
    <location>
        <begin position="472"/>
        <end position="493"/>
    </location>
</feature>
<evidence type="ECO:0000256" key="5">
    <source>
        <dbReference type="ARBA" id="ARBA00022989"/>
    </source>
</evidence>
<evidence type="ECO:0000256" key="7">
    <source>
        <dbReference type="SAM" id="Phobius"/>
    </source>
</evidence>
<gene>
    <name evidence="9" type="ORF">U9M48_006763</name>
</gene>
<proteinExistence type="predicted"/>
<feature type="transmembrane region" description="Helical" evidence="7">
    <location>
        <begin position="271"/>
        <end position="293"/>
    </location>
</feature>
<feature type="transmembrane region" description="Helical" evidence="7">
    <location>
        <begin position="211"/>
        <end position="229"/>
    </location>
</feature>
<dbReference type="Pfam" id="PF01490">
    <property type="entry name" value="Aa_trans"/>
    <property type="match status" value="1"/>
</dbReference>
<feature type="transmembrane region" description="Helical" evidence="7">
    <location>
        <begin position="351"/>
        <end position="375"/>
    </location>
</feature>
<dbReference type="EMBL" id="CP144746">
    <property type="protein sequence ID" value="WVZ56195.1"/>
    <property type="molecule type" value="Genomic_DNA"/>
</dbReference>
<evidence type="ECO:0000256" key="3">
    <source>
        <dbReference type="ARBA" id="ARBA00022692"/>
    </source>
</evidence>
<feature type="domain" description="Amino acid transporter transmembrane" evidence="8">
    <location>
        <begin position="45"/>
        <end position="444"/>
    </location>
</feature>
<organism evidence="9 10">
    <name type="scientific">Paspalum notatum var. saurae</name>
    <dbReference type="NCBI Taxonomy" id="547442"/>
    <lineage>
        <taxon>Eukaryota</taxon>
        <taxon>Viridiplantae</taxon>
        <taxon>Streptophyta</taxon>
        <taxon>Embryophyta</taxon>
        <taxon>Tracheophyta</taxon>
        <taxon>Spermatophyta</taxon>
        <taxon>Magnoliopsida</taxon>
        <taxon>Liliopsida</taxon>
        <taxon>Poales</taxon>
        <taxon>Poaceae</taxon>
        <taxon>PACMAD clade</taxon>
        <taxon>Panicoideae</taxon>
        <taxon>Andropogonodae</taxon>
        <taxon>Paspaleae</taxon>
        <taxon>Paspalinae</taxon>
        <taxon>Paspalum</taxon>
    </lineage>
</organism>
<evidence type="ECO:0000256" key="6">
    <source>
        <dbReference type="ARBA" id="ARBA00023136"/>
    </source>
</evidence>
<keyword evidence="10" id="KW-1185">Reference proteome</keyword>
<accession>A0AAQ3PSZ7</accession>
<keyword evidence="4" id="KW-0029">Amino-acid transport</keyword>
<dbReference type="Proteomes" id="UP001341281">
    <property type="component" value="Chromosome 02"/>
</dbReference>
<keyword evidence="2" id="KW-0813">Transport</keyword>
<dbReference type="GO" id="GO:0006865">
    <property type="term" value="P:amino acid transport"/>
    <property type="evidence" value="ECO:0007669"/>
    <property type="project" value="UniProtKB-KW"/>
</dbReference>
<name>A0AAQ3PSZ7_PASNO</name>
<evidence type="ECO:0000313" key="9">
    <source>
        <dbReference type="EMBL" id="WVZ56195.1"/>
    </source>
</evidence>
<keyword evidence="3 7" id="KW-0812">Transmembrane</keyword>
<comment type="subcellular location">
    <subcellularLocation>
        <location evidence="1">Membrane</location>
    </subcellularLocation>
</comment>
<feature type="transmembrane region" description="Helical" evidence="7">
    <location>
        <begin position="305"/>
        <end position="329"/>
    </location>
</feature>
<feature type="transmembrane region" description="Helical" evidence="7">
    <location>
        <begin position="417"/>
        <end position="437"/>
    </location>
</feature>
<evidence type="ECO:0000256" key="1">
    <source>
        <dbReference type="ARBA" id="ARBA00004370"/>
    </source>
</evidence>
<dbReference type="PANTHER" id="PTHR48017">
    <property type="entry name" value="OS05G0424000 PROTEIN-RELATED"/>
    <property type="match status" value="1"/>
</dbReference>
<evidence type="ECO:0000256" key="4">
    <source>
        <dbReference type="ARBA" id="ARBA00022970"/>
    </source>
</evidence>
<evidence type="ECO:0000256" key="2">
    <source>
        <dbReference type="ARBA" id="ARBA00022448"/>
    </source>
</evidence>
<dbReference type="AlphaFoldDB" id="A0AAQ3PSZ7"/>
<keyword evidence="5 7" id="KW-1133">Transmembrane helix</keyword>
<sequence>MASEANGSLANEKAPETVGVGRYVEMEQDGDPNTVKSRLSGLLWHGGSAYDAWFSCASNQVAQVLLTLPYSFSQLGMLSGIMFQLFYGLMGSWTAYLISVLYVEYRTRKEREKADFRNHVIQWFEVLDGLLGKHWRNVGLAFNCTFLLFGSVIQLIACARYHESICMDYTVVSRAVLICMVHRVANSYAVVYGSSISNIYYINDKLDKRTWTYIFGACCATTVFIPSFHNYRIWSFLGLVMTTYTAWYLAVASLIHGQVDGVKHSGPTKMVLYFTGATNILYTFGGHAVTVEIMHAMWRPQKFKAIYLMATLYVLTLTLPSAASVYWAFGDQLLTHSNALALLPRTPFRDAAVVLMLVHQFITFGFACTPLYFVWEKLIGLHDCRSVCKRAAARLPVVVPIWFVAIIFPFFGPINSAVGALLVSFTVYIIPALAHMITFRSASARELSCAARCMQNAVEPPPRLVGRWTGTFIINAFVVAWVLVVGFGFGGWASMTNFVHQIDTFGLFTKCYQCPPPPLPPGAAPALPFPGGLGNITMPFNGTAGGAGGLPPAQAPSPAHFLHHHHRHHSHGL</sequence>
<dbReference type="InterPro" id="IPR013057">
    <property type="entry name" value="AA_transpt_TM"/>
</dbReference>